<gene>
    <name evidence="6" type="ORF">BST46_29615</name>
</gene>
<evidence type="ECO:0000256" key="2">
    <source>
        <dbReference type="ARBA" id="ARBA00022801"/>
    </source>
</evidence>
<comment type="caution">
    <text evidence="6">The sequence shown here is derived from an EMBL/GenBank/DDBJ whole genome shotgun (WGS) entry which is preliminary data.</text>
</comment>
<reference evidence="6 7" key="1">
    <citation type="submission" date="2017-02" db="EMBL/GenBank/DDBJ databases">
        <title>The new phylogeny of genus Mycobacterium.</title>
        <authorList>
            <person name="Tortoli E."/>
            <person name="Trovato A."/>
            <person name="Cirillo D.M."/>
        </authorList>
    </citation>
    <scope>NUCLEOTIDE SEQUENCE [LARGE SCALE GENOMIC DNA]</scope>
    <source>
        <strain evidence="6 7">CCUG 56329</strain>
    </source>
</reference>
<dbReference type="RefSeq" id="WP_158085051.1">
    <property type="nucleotide sequence ID" value="NZ_MVIL01000719.1"/>
</dbReference>
<sequence>VDLSDSHGAETIIDAIDALVDDKQATTTVSTAHRSKGREWESVEIAADFPEPTGRDEIPKADAMIGYVAITRARKQLDRTGLAWIDHYMRPRVARAS</sequence>
<evidence type="ECO:0000313" key="7">
    <source>
        <dbReference type="Proteomes" id="UP000192847"/>
    </source>
</evidence>
<dbReference type="Proteomes" id="UP000192847">
    <property type="component" value="Unassembled WGS sequence"/>
</dbReference>
<keyword evidence="2" id="KW-0378">Hydrolase</keyword>
<dbReference type="InterPro" id="IPR027417">
    <property type="entry name" value="P-loop_NTPase"/>
</dbReference>
<feature type="domain" description="UvrD-like helicase C-terminal" evidence="5">
    <location>
        <begin position="23"/>
        <end position="77"/>
    </location>
</feature>
<dbReference type="SUPFAM" id="SSF52540">
    <property type="entry name" value="P-loop containing nucleoside triphosphate hydrolases"/>
    <property type="match status" value="1"/>
</dbReference>
<dbReference type="InterPro" id="IPR014017">
    <property type="entry name" value="DNA_helicase_UvrD-like_C"/>
</dbReference>
<feature type="non-terminal residue" evidence="6">
    <location>
        <position position="1"/>
    </location>
</feature>
<dbReference type="Pfam" id="PF13361">
    <property type="entry name" value="UvrD_C"/>
    <property type="match status" value="1"/>
</dbReference>
<name>A0ABX3TCJ8_9MYCO</name>
<evidence type="ECO:0000313" key="6">
    <source>
        <dbReference type="EMBL" id="ORB76524.1"/>
    </source>
</evidence>
<dbReference type="EMBL" id="MVIL01000719">
    <property type="protein sequence ID" value="ORB76524.1"/>
    <property type="molecule type" value="Genomic_DNA"/>
</dbReference>
<evidence type="ECO:0000256" key="1">
    <source>
        <dbReference type="ARBA" id="ARBA00022741"/>
    </source>
</evidence>
<proteinExistence type="predicted"/>
<keyword evidence="4" id="KW-0067">ATP-binding</keyword>
<keyword evidence="1" id="KW-0547">Nucleotide-binding</keyword>
<evidence type="ECO:0000256" key="3">
    <source>
        <dbReference type="ARBA" id="ARBA00022806"/>
    </source>
</evidence>
<keyword evidence="7" id="KW-1185">Reference proteome</keyword>
<organism evidence="6 7">
    <name type="scientific">Mycobacterium timonense</name>
    <dbReference type="NCBI Taxonomy" id="701043"/>
    <lineage>
        <taxon>Bacteria</taxon>
        <taxon>Bacillati</taxon>
        <taxon>Actinomycetota</taxon>
        <taxon>Actinomycetes</taxon>
        <taxon>Mycobacteriales</taxon>
        <taxon>Mycobacteriaceae</taxon>
        <taxon>Mycobacterium</taxon>
        <taxon>Mycobacterium avium complex (MAC)</taxon>
    </lineage>
</organism>
<dbReference type="GO" id="GO:0004386">
    <property type="term" value="F:helicase activity"/>
    <property type="evidence" value="ECO:0007669"/>
    <property type="project" value="UniProtKB-KW"/>
</dbReference>
<dbReference type="Gene3D" id="3.40.50.300">
    <property type="entry name" value="P-loop containing nucleotide triphosphate hydrolases"/>
    <property type="match status" value="1"/>
</dbReference>
<evidence type="ECO:0000259" key="5">
    <source>
        <dbReference type="Pfam" id="PF13361"/>
    </source>
</evidence>
<accession>A0ABX3TCJ8</accession>
<protein>
    <submittedName>
        <fullName evidence="6">DNA helicase</fullName>
    </submittedName>
</protein>
<keyword evidence="3 6" id="KW-0347">Helicase</keyword>
<evidence type="ECO:0000256" key="4">
    <source>
        <dbReference type="ARBA" id="ARBA00022840"/>
    </source>
</evidence>